<dbReference type="PROSITE" id="PS50114">
    <property type="entry name" value="GATA_ZN_FINGER_2"/>
    <property type="match status" value="1"/>
</dbReference>
<evidence type="ECO:0000256" key="1">
    <source>
        <dbReference type="ARBA" id="ARBA00004123"/>
    </source>
</evidence>
<comment type="caution">
    <text evidence="9">The sequence shown here is derived from an EMBL/GenBank/DDBJ whole genome shotgun (WGS) entry which is preliminary data.</text>
</comment>
<dbReference type="GO" id="GO:0008270">
    <property type="term" value="F:zinc ion binding"/>
    <property type="evidence" value="ECO:0007669"/>
    <property type="project" value="UniProtKB-KW"/>
</dbReference>
<comment type="similarity">
    <text evidence="2">Belongs to the SNF5 family.</text>
</comment>
<dbReference type="Pfam" id="PF00320">
    <property type="entry name" value="GATA"/>
    <property type="match status" value="1"/>
</dbReference>
<comment type="subcellular location">
    <subcellularLocation>
        <location evidence="1">Nucleus</location>
    </subcellularLocation>
</comment>
<organism evidence="9 10">
    <name type="scientific">Coemansia interrupta</name>
    <dbReference type="NCBI Taxonomy" id="1126814"/>
    <lineage>
        <taxon>Eukaryota</taxon>
        <taxon>Fungi</taxon>
        <taxon>Fungi incertae sedis</taxon>
        <taxon>Zoopagomycota</taxon>
        <taxon>Kickxellomycotina</taxon>
        <taxon>Kickxellomycetes</taxon>
        <taxon>Kickxellales</taxon>
        <taxon>Kickxellaceae</taxon>
        <taxon>Coemansia</taxon>
    </lineage>
</organism>
<feature type="compositionally biased region" description="Basic residues" evidence="7">
    <location>
        <begin position="82"/>
        <end position="94"/>
    </location>
</feature>
<gene>
    <name evidence="9" type="primary">SFH1</name>
    <name evidence="9" type="ORF">GGI15_002332</name>
</gene>
<proteinExistence type="inferred from homology"/>
<dbReference type="Proteomes" id="UP001140172">
    <property type="component" value="Unassembled WGS sequence"/>
</dbReference>
<dbReference type="InterPro" id="IPR006939">
    <property type="entry name" value="SNF5"/>
</dbReference>
<dbReference type="GO" id="GO:0000228">
    <property type="term" value="C:nuclear chromosome"/>
    <property type="evidence" value="ECO:0007669"/>
    <property type="project" value="InterPro"/>
</dbReference>
<evidence type="ECO:0000256" key="6">
    <source>
        <dbReference type="PROSITE-ProRule" id="PRU00094"/>
    </source>
</evidence>
<dbReference type="SUPFAM" id="SSF57716">
    <property type="entry name" value="Glucocorticoid receptor-like (DNA-binding domain)"/>
    <property type="match status" value="1"/>
</dbReference>
<evidence type="ECO:0000256" key="2">
    <source>
        <dbReference type="ARBA" id="ARBA00010239"/>
    </source>
</evidence>
<dbReference type="InterPro" id="IPR013088">
    <property type="entry name" value="Znf_NHR/GATA"/>
</dbReference>
<evidence type="ECO:0000313" key="9">
    <source>
        <dbReference type="EMBL" id="KAJ2784186.1"/>
    </source>
</evidence>
<dbReference type="AlphaFoldDB" id="A0A9W8LKI3"/>
<feature type="domain" description="GATA-type" evidence="8">
    <location>
        <begin position="478"/>
        <end position="522"/>
    </location>
</feature>
<dbReference type="GO" id="GO:0043565">
    <property type="term" value="F:sequence-specific DNA binding"/>
    <property type="evidence" value="ECO:0007669"/>
    <property type="project" value="InterPro"/>
</dbReference>
<feature type="region of interest" description="Disordered" evidence="7">
    <location>
        <begin position="73"/>
        <end position="156"/>
    </location>
</feature>
<keyword evidence="5" id="KW-0539">Nucleus</keyword>
<keyword evidence="4" id="KW-0804">Transcription</keyword>
<dbReference type="GO" id="GO:0006338">
    <property type="term" value="P:chromatin remodeling"/>
    <property type="evidence" value="ECO:0007669"/>
    <property type="project" value="InterPro"/>
</dbReference>
<dbReference type="OrthoDB" id="10258327at2759"/>
<dbReference type="EMBL" id="JANBUM010000120">
    <property type="protein sequence ID" value="KAJ2784186.1"/>
    <property type="molecule type" value="Genomic_DNA"/>
</dbReference>
<sequence length="522" mass="58262">MLTSNTRISDAQRRQYLQQQQHQLNHNGLFRSSYLERLKEGDTAMLILSTLGGGGAGGAGGGSGYGGGFEGLGSRSMSASGHGRRTRPTRGSRRNLREWSSGSEDEFAMDEEIDSPFETEVSSAKQASEAGDEQTQSQELLSGIGPQPAYESLPKRARRRTAHWHLRDDQAAWLAQQDETLVPIRLELEVGDYRLHDVFVWNARDQAMTPEHFAAIYCADLSLPGDTRSGAVAYVAQLIRQQVAEHVSAADCDFGGDELRVNLNIEVQVGSHVLRDRVEWDILEPMGARPEEYARCLCRELGLGGEYPPLVAHRVREEVARYHKELAESGDANWLRQAPVDSVFRPANMADAWGPSIEIMSPEDLDRMWMHKERTYRRTRRSERAHTRTFNFLPPETVSIDTSVNSIGASLMPPINPAFYTQVASDSIDAVSSGATTPRAMRRTHSNMRVPGTPTRPSTPRTYTKTDLTNWECQHCGCDSTATPIQRQGPNGPKTLCNACGIAWMVRNRQELPSHRKDIYRK</sequence>
<dbReference type="SMART" id="SM00401">
    <property type="entry name" value="ZnF_GATA"/>
    <property type="match status" value="1"/>
</dbReference>
<dbReference type="InterPro" id="IPR000679">
    <property type="entry name" value="Znf_GATA"/>
</dbReference>
<feature type="compositionally biased region" description="Acidic residues" evidence="7">
    <location>
        <begin position="103"/>
        <end position="117"/>
    </location>
</feature>
<evidence type="ECO:0000256" key="7">
    <source>
        <dbReference type="SAM" id="MobiDB-lite"/>
    </source>
</evidence>
<keyword evidence="6" id="KW-0479">Metal-binding</keyword>
<name>A0A9W8LKI3_9FUNG</name>
<reference evidence="9" key="1">
    <citation type="submission" date="2022-07" db="EMBL/GenBank/DDBJ databases">
        <title>Phylogenomic reconstructions and comparative analyses of Kickxellomycotina fungi.</title>
        <authorList>
            <person name="Reynolds N.K."/>
            <person name="Stajich J.E."/>
            <person name="Barry K."/>
            <person name="Grigoriev I.V."/>
            <person name="Crous P."/>
            <person name="Smith M.E."/>
        </authorList>
    </citation>
    <scope>NUCLEOTIDE SEQUENCE</scope>
    <source>
        <strain evidence="9">BCRC 34489</strain>
    </source>
</reference>
<accession>A0A9W8LKI3</accession>
<dbReference type="CDD" id="cd00202">
    <property type="entry name" value="ZnF_GATA"/>
    <property type="match status" value="1"/>
</dbReference>
<evidence type="ECO:0000256" key="3">
    <source>
        <dbReference type="ARBA" id="ARBA00023015"/>
    </source>
</evidence>
<keyword evidence="10" id="KW-1185">Reference proteome</keyword>
<keyword evidence="3" id="KW-0805">Transcription regulation</keyword>
<dbReference type="Gene3D" id="3.30.50.10">
    <property type="entry name" value="Erythroid Transcription Factor GATA-1, subunit A"/>
    <property type="match status" value="1"/>
</dbReference>
<dbReference type="Pfam" id="PF04855">
    <property type="entry name" value="SNF5"/>
    <property type="match status" value="1"/>
</dbReference>
<keyword evidence="6" id="KW-0863">Zinc-finger</keyword>
<evidence type="ECO:0000256" key="4">
    <source>
        <dbReference type="ARBA" id="ARBA00023163"/>
    </source>
</evidence>
<evidence type="ECO:0000256" key="5">
    <source>
        <dbReference type="ARBA" id="ARBA00023242"/>
    </source>
</evidence>
<dbReference type="PANTHER" id="PTHR10019">
    <property type="entry name" value="SNF5"/>
    <property type="match status" value="1"/>
</dbReference>
<dbReference type="GO" id="GO:0006355">
    <property type="term" value="P:regulation of DNA-templated transcription"/>
    <property type="evidence" value="ECO:0007669"/>
    <property type="project" value="InterPro"/>
</dbReference>
<keyword evidence="6" id="KW-0862">Zinc</keyword>
<evidence type="ECO:0000259" key="8">
    <source>
        <dbReference type="PROSITE" id="PS50114"/>
    </source>
</evidence>
<evidence type="ECO:0000313" key="10">
    <source>
        <dbReference type="Proteomes" id="UP001140172"/>
    </source>
</evidence>
<protein>
    <submittedName>
        <fullName evidence="9">Chromatin structure remodeling complex protein sfh1</fullName>
    </submittedName>
</protein>